<evidence type="ECO:0000313" key="1">
    <source>
        <dbReference type="EMBL" id="KAI8537332.1"/>
    </source>
</evidence>
<name>A0ACC0M9T4_RHOML</name>
<evidence type="ECO:0000313" key="2">
    <source>
        <dbReference type="Proteomes" id="UP001062846"/>
    </source>
</evidence>
<sequence length="165" mass="18184">MKQRVLLKMDLSDEKIKRKVTKTLSSLPGVESSAMNKGSELTVTGDSLDAVEIVKTLRKLCGYAEIISVSPGEEPKSETKMRKVVVKGSCPDDIVKVKAMKALSTISGVESISWNWKDKKMTVIGDMDPVVVVWILKKFWQADMLAVGPVEPSEDDSKEVADEKN</sequence>
<proteinExistence type="predicted"/>
<reference evidence="1" key="1">
    <citation type="submission" date="2022-02" db="EMBL/GenBank/DDBJ databases">
        <title>Plant Genome Project.</title>
        <authorList>
            <person name="Zhang R.-G."/>
        </authorList>
    </citation>
    <scope>NUCLEOTIDE SEQUENCE</scope>
    <source>
        <strain evidence="1">AT1</strain>
    </source>
</reference>
<dbReference type="Proteomes" id="UP001062846">
    <property type="component" value="Chromosome 9"/>
</dbReference>
<gene>
    <name evidence="1" type="ORF">RHMOL_Rhmol09G0015600</name>
</gene>
<protein>
    <submittedName>
        <fullName evidence="1">Uncharacterized protein</fullName>
    </submittedName>
</protein>
<accession>A0ACC0M9T4</accession>
<comment type="caution">
    <text evidence="1">The sequence shown here is derived from an EMBL/GenBank/DDBJ whole genome shotgun (WGS) entry which is preliminary data.</text>
</comment>
<organism evidence="1 2">
    <name type="scientific">Rhododendron molle</name>
    <name type="common">Chinese azalea</name>
    <name type="synonym">Azalea mollis</name>
    <dbReference type="NCBI Taxonomy" id="49168"/>
    <lineage>
        <taxon>Eukaryota</taxon>
        <taxon>Viridiplantae</taxon>
        <taxon>Streptophyta</taxon>
        <taxon>Embryophyta</taxon>
        <taxon>Tracheophyta</taxon>
        <taxon>Spermatophyta</taxon>
        <taxon>Magnoliopsida</taxon>
        <taxon>eudicotyledons</taxon>
        <taxon>Gunneridae</taxon>
        <taxon>Pentapetalae</taxon>
        <taxon>asterids</taxon>
        <taxon>Ericales</taxon>
        <taxon>Ericaceae</taxon>
        <taxon>Ericoideae</taxon>
        <taxon>Rhodoreae</taxon>
        <taxon>Rhododendron</taxon>
    </lineage>
</organism>
<dbReference type="EMBL" id="CM046396">
    <property type="protein sequence ID" value="KAI8537332.1"/>
    <property type="molecule type" value="Genomic_DNA"/>
</dbReference>
<keyword evidence="2" id="KW-1185">Reference proteome</keyword>